<evidence type="ECO:0000259" key="1">
    <source>
        <dbReference type="PROSITE" id="PS51500"/>
    </source>
</evidence>
<proteinExistence type="predicted"/>
<protein>
    <submittedName>
        <fullName evidence="2">Anti-repressor SinI family protein</fullName>
    </submittedName>
</protein>
<sequence>MRDQSNSIMEEIDREWVQLLQEAKEIGLSSQEVREFLENSKTC</sequence>
<dbReference type="InterPro" id="IPR036281">
    <property type="entry name" value="SinR/SinI_dimer_dom_sf"/>
</dbReference>
<evidence type="ECO:0000313" key="2">
    <source>
        <dbReference type="EMBL" id="MDU9695129.1"/>
    </source>
</evidence>
<name>A0AAX6NH42_PRIAR</name>
<dbReference type="GO" id="GO:0046983">
    <property type="term" value="F:protein dimerization activity"/>
    <property type="evidence" value="ECO:0007669"/>
    <property type="project" value="InterPro"/>
</dbReference>
<organism evidence="2 3">
    <name type="scientific">Priestia aryabhattai</name>
    <name type="common">Bacillus aryabhattai</name>
    <dbReference type="NCBI Taxonomy" id="412384"/>
    <lineage>
        <taxon>Bacteria</taxon>
        <taxon>Bacillati</taxon>
        <taxon>Bacillota</taxon>
        <taxon>Bacilli</taxon>
        <taxon>Bacillales</taxon>
        <taxon>Bacillaceae</taxon>
        <taxon>Priestia</taxon>
    </lineage>
</organism>
<dbReference type="InterPro" id="IPR010981">
    <property type="entry name" value="SinR/SinI_dimer_dom"/>
</dbReference>
<evidence type="ECO:0000313" key="3">
    <source>
        <dbReference type="Proteomes" id="UP001269400"/>
    </source>
</evidence>
<dbReference type="RefSeq" id="WP_316911587.1">
    <property type="nucleotide sequence ID" value="NZ_JAPTGD010000005.1"/>
</dbReference>
<comment type="caution">
    <text evidence="2">The sequence shown here is derived from an EMBL/GenBank/DDBJ whole genome shotgun (WGS) entry which is preliminary data.</text>
</comment>
<gene>
    <name evidence="2" type="ORF">O0Q50_28435</name>
</gene>
<feature type="domain" description="Sin" evidence="1">
    <location>
        <begin position="3"/>
        <end position="41"/>
    </location>
</feature>
<dbReference type="PROSITE" id="PS51500">
    <property type="entry name" value="SIN"/>
    <property type="match status" value="1"/>
</dbReference>
<dbReference type="GO" id="GO:0006355">
    <property type="term" value="P:regulation of DNA-templated transcription"/>
    <property type="evidence" value="ECO:0007669"/>
    <property type="project" value="InterPro"/>
</dbReference>
<dbReference type="Proteomes" id="UP001269400">
    <property type="component" value="Unassembled WGS sequence"/>
</dbReference>
<dbReference type="SUPFAM" id="SSF47406">
    <property type="entry name" value="SinR repressor dimerisation domain-like"/>
    <property type="match status" value="1"/>
</dbReference>
<dbReference type="EMBL" id="JAPTGD010000005">
    <property type="protein sequence ID" value="MDU9695129.1"/>
    <property type="molecule type" value="Genomic_DNA"/>
</dbReference>
<dbReference type="Pfam" id="PF08671">
    <property type="entry name" value="SinI"/>
    <property type="match status" value="1"/>
</dbReference>
<reference evidence="2" key="1">
    <citation type="journal article" date="2022" name="J Environ Chem Eng">
        <title>Biodegradation of petroleum oil using a constructed nonpathogenic and heavy metal-tolerant bacterial consortium isolated from marine sponges.</title>
        <authorList>
            <person name="Dechsakulwatana C."/>
            <person name="Rungsihiranrut A."/>
            <person name="Muangchinda C."/>
            <person name="Ningthoujam R."/>
            <person name="Klankeo P."/>
            <person name="Pinyakong O."/>
        </authorList>
    </citation>
    <scope>NUCLEOTIDE SEQUENCE</scope>
    <source>
        <strain evidence="2">TL01-2</strain>
    </source>
</reference>
<accession>A0AAX6NH42</accession>
<reference evidence="2" key="2">
    <citation type="submission" date="2022-12" db="EMBL/GenBank/DDBJ databases">
        <authorList>
            <person name="Dechsakulwatana C."/>
            <person name="Rungsihiranrut A."/>
            <person name="Muangchinda C."/>
            <person name="Ningthoujam R."/>
            <person name="Klankeo P."/>
            <person name="Pinyakong O."/>
        </authorList>
    </citation>
    <scope>NUCLEOTIDE SEQUENCE</scope>
    <source>
        <strain evidence="2">TL01-2</strain>
    </source>
</reference>
<dbReference type="AlphaFoldDB" id="A0AAX6NH42"/>